<sequence length="390" mass="44884">MDKPRKSPRARKSSEDRVARKREQDRQAQRSAREKTKTLISQLESRIEVLTKFHDSGNVKSLLDELESQRSANDTLRATLRTIEKVIGSGISQANALCPSRPGFDIARGLVSADAGCCVPQRSSRDIPDELDFESSLGQTRSREYTPSYTERAIDQREMDADIPIRTVLHGWSVVESLYTLDPVWTIMRVADESIWRHCGAIERLAILRVVSSMLRYRTDPSETNSKTLPLFMRQRPSQIRIIHKPLIDFIVWPGLRERLVLFPHQHCSAKFWNLFWYCFRFDWHYTLEDACLQHSQSGLYQFSGTFTHHFFDLQRWRMTSTFVEEFPDLEPDVNVVPSLSGSASPAMDEEGFFTGLEELVHADEPQLEALPHHKGNLVSYPVSSSQLRM</sequence>
<accession>A0ACC3BG63</accession>
<comment type="caution">
    <text evidence="1">The sequence shown here is derived from an EMBL/GenBank/DDBJ whole genome shotgun (WGS) entry which is preliminary data.</text>
</comment>
<organism evidence="1 2">
    <name type="scientific">Aspergillus melleus</name>
    <dbReference type="NCBI Taxonomy" id="138277"/>
    <lineage>
        <taxon>Eukaryota</taxon>
        <taxon>Fungi</taxon>
        <taxon>Dikarya</taxon>
        <taxon>Ascomycota</taxon>
        <taxon>Pezizomycotina</taxon>
        <taxon>Eurotiomycetes</taxon>
        <taxon>Eurotiomycetidae</taxon>
        <taxon>Eurotiales</taxon>
        <taxon>Aspergillaceae</taxon>
        <taxon>Aspergillus</taxon>
        <taxon>Aspergillus subgen. Circumdati</taxon>
    </lineage>
</organism>
<protein>
    <submittedName>
        <fullName evidence="1">Uncharacterized protein</fullName>
    </submittedName>
</protein>
<keyword evidence="2" id="KW-1185">Reference proteome</keyword>
<evidence type="ECO:0000313" key="2">
    <source>
        <dbReference type="Proteomes" id="UP001177260"/>
    </source>
</evidence>
<dbReference type="Proteomes" id="UP001177260">
    <property type="component" value="Unassembled WGS sequence"/>
</dbReference>
<gene>
    <name evidence="1" type="ORF">N8T08_005200</name>
</gene>
<evidence type="ECO:0000313" key="1">
    <source>
        <dbReference type="EMBL" id="KAK1149648.1"/>
    </source>
</evidence>
<name>A0ACC3BG63_9EURO</name>
<proteinExistence type="predicted"/>
<dbReference type="EMBL" id="JAOPJF010000003">
    <property type="protein sequence ID" value="KAK1149648.1"/>
    <property type="molecule type" value="Genomic_DNA"/>
</dbReference>
<reference evidence="1 2" key="1">
    <citation type="journal article" date="2023" name="ACS Omega">
        <title>Identification of the Neoaspergillic Acid Biosynthesis Gene Cluster by Establishing an In Vitro CRISPR-Ribonucleoprotein Genetic System in Aspergillus melleus.</title>
        <authorList>
            <person name="Yuan B."/>
            <person name="Grau M.F."/>
            <person name="Murata R.M."/>
            <person name="Torok T."/>
            <person name="Venkateswaran K."/>
            <person name="Stajich J.E."/>
            <person name="Wang C.C.C."/>
        </authorList>
    </citation>
    <scope>NUCLEOTIDE SEQUENCE [LARGE SCALE GENOMIC DNA]</scope>
    <source>
        <strain evidence="1 2">IMV 1140</strain>
    </source>
</reference>